<dbReference type="Proteomes" id="UP000006258">
    <property type="component" value="Unassembled WGS sequence"/>
</dbReference>
<gene>
    <name evidence="3" type="ORF">HMPREF0766_13573</name>
</gene>
<dbReference type="GeneID" id="95431211"/>
<organism evidence="3 4">
    <name type="scientific">Sphingobacterium spiritivorum ATCC 33861</name>
    <dbReference type="NCBI Taxonomy" id="525373"/>
    <lineage>
        <taxon>Bacteria</taxon>
        <taxon>Pseudomonadati</taxon>
        <taxon>Bacteroidota</taxon>
        <taxon>Sphingobacteriia</taxon>
        <taxon>Sphingobacteriales</taxon>
        <taxon>Sphingobacteriaceae</taxon>
        <taxon>Sphingobacterium</taxon>
    </lineage>
</organism>
<dbReference type="InterPro" id="IPR033395">
    <property type="entry name" value="DUF5106"/>
</dbReference>
<name>D7VRG9_SPHSI</name>
<dbReference type="STRING" id="525373.HMPREF0766_13573"/>
<dbReference type="Pfam" id="PF13905">
    <property type="entry name" value="Thioredoxin_8"/>
    <property type="match status" value="1"/>
</dbReference>
<protein>
    <recommendedName>
        <fullName evidence="5">DUF5106 domain-containing protein</fullName>
    </recommendedName>
</protein>
<evidence type="ECO:0000259" key="1">
    <source>
        <dbReference type="Pfam" id="PF13905"/>
    </source>
</evidence>
<comment type="caution">
    <text evidence="3">The sequence shown here is derived from an EMBL/GenBank/DDBJ whole genome shotgun (WGS) entry which is preliminary data.</text>
</comment>
<evidence type="ECO:0000259" key="2">
    <source>
        <dbReference type="Pfam" id="PF17127"/>
    </source>
</evidence>
<evidence type="ECO:0008006" key="5">
    <source>
        <dbReference type="Google" id="ProtNLM"/>
    </source>
</evidence>
<keyword evidence="4" id="KW-1185">Reference proteome</keyword>
<feature type="domain" description="Thioredoxin-like fold" evidence="1">
    <location>
        <begin position="193"/>
        <end position="283"/>
    </location>
</feature>
<dbReference type="InterPro" id="IPR012336">
    <property type="entry name" value="Thioredoxin-like_fold"/>
</dbReference>
<accession>D7VRG9</accession>
<dbReference type="AlphaFoldDB" id="D7VRG9"/>
<dbReference type="OrthoDB" id="9805634at2"/>
<dbReference type="SUPFAM" id="SSF52833">
    <property type="entry name" value="Thioredoxin-like"/>
    <property type="match status" value="1"/>
</dbReference>
<dbReference type="InterPro" id="IPR036249">
    <property type="entry name" value="Thioredoxin-like_sf"/>
</dbReference>
<dbReference type="HOGENOM" id="CLU_072057_0_0_10"/>
<proteinExistence type="predicted"/>
<dbReference type="EMBL" id="ACHA02000012">
    <property type="protein sequence ID" value="EFK56370.1"/>
    <property type="molecule type" value="Genomic_DNA"/>
</dbReference>
<evidence type="ECO:0000313" key="4">
    <source>
        <dbReference type="Proteomes" id="UP000006258"/>
    </source>
</evidence>
<dbReference type="Gene3D" id="3.40.30.10">
    <property type="entry name" value="Glutaredoxin"/>
    <property type="match status" value="1"/>
</dbReference>
<evidence type="ECO:0000313" key="3">
    <source>
        <dbReference type="EMBL" id="EFK56370.1"/>
    </source>
</evidence>
<dbReference type="RefSeq" id="WP_002994765.1">
    <property type="nucleotide sequence ID" value="NZ_GL379770.1"/>
</dbReference>
<dbReference type="eggNOG" id="COG0526">
    <property type="taxonomic scope" value="Bacteria"/>
</dbReference>
<reference evidence="3" key="1">
    <citation type="submission" date="2010-07" db="EMBL/GenBank/DDBJ databases">
        <authorList>
            <person name="Muzny D."/>
            <person name="Qin X."/>
            <person name="Buhay C."/>
            <person name="Dugan-Rocha S."/>
            <person name="Ding Y."/>
            <person name="Chen G."/>
            <person name="Hawes A."/>
            <person name="Holder M."/>
            <person name="Jhangiani S."/>
            <person name="Johnson A."/>
            <person name="Khan Z."/>
            <person name="Li Z."/>
            <person name="Liu W."/>
            <person name="Liu X."/>
            <person name="Perez L."/>
            <person name="Shen H."/>
            <person name="Wang Q."/>
            <person name="Watt J."/>
            <person name="Xi L."/>
            <person name="Xin Y."/>
            <person name="Zhou J."/>
            <person name="Deng J."/>
            <person name="Jiang H."/>
            <person name="Liu Y."/>
            <person name="Qu J."/>
            <person name="Song X.-Z."/>
            <person name="Zhang L."/>
            <person name="Villasana D."/>
            <person name="Johnson A."/>
            <person name="Liu J."/>
            <person name="Liyanage D."/>
            <person name="Lorensuhewa L."/>
            <person name="Robinson T."/>
            <person name="Song A."/>
            <person name="Song B.-B."/>
            <person name="Dinh H."/>
            <person name="Thornton R."/>
            <person name="Coyle M."/>
            <person name="Francisco L."/>
            <person name="Jackson L."/>
            <person name="Javaid M."/>
            <person name="Korchina V."/>
            <person name="Kovar C."/>
            <person name="Mata R."/>
            <person name="Mathew T."/>
            <person name="Ngo R."/>
            <person name="Nguyen L."/>
            <person name="Nguyen N."/>
            <person name="Okwuonu G."/>
            <person name="Ongeri F."/>
            <person name="Pham C."/>
            <person name="Simmons D."/>
            <person name="Wilczek-Boney K."/>
            <person name="Hale W."/>
            <person name="Jakkamsetti A."/>
            <person name="Pham P."/>
            <person name="Ruth R."/>
            <person name="San Lucas F."/>
            <person name="Warren J."/>
            <person name="Zhang J."/>
            <person name="Zhao Z."/>
            <person name="Zhou C."/>
            <person name="Zhu D."/>
            <person name="Lee S."/>
            <person name="Bess C."/>
            <person name="Blankenburg K."/>
            <person name="Forbes L."/>
            <person name="Fu Q."/>
            <person name="Gubbala S."/>
            <person name="Hirani K."/>
            <person name="Jayaseelan J.C."/>
            <person name="Lara F."/>
            <person name="Munidasa M."/>
            <person name="Palculict T."/>
            <person name="Patil S."/>
            <person name="Pu L.-L."/>
            <person name="Saada N."/>
            <person name="Tang L."/>
            <person name="Weissenberger G."/>
            <person name="Zhu Y."/>
            <person name="Hemphill L."/>
            <person name="Shang Y."/>
            <person name="Youmans B."/>
            <person name="Ayvaz T."/>
            <person name="Ross M."/>
            <person name="Santibanez J."/>
            <person name="Aqrawi P."/>
            <person name="Gross S."/>
            <person name="Joshi V."/>
            <person name="Fowler G."/>
            <person name="Nazareth L."/>
            <person name="Reid J."/>
            <person name="Worley K."/>
            <person name="Petrosino J."/>
            <person name="Highlander S."/>
            <person name="Gibbs R."/>
        </authorList>
    </citation>
    <scope>NUCLEOTIDE SEQUENCE [LARGE SCALE GENOMIC DNA]</scope>
    <source>
        <strain evidence="3">ATCC 33861</strain>
    </source>
</reference>
<dbReference type="Pfam" id="PF17127">
    <property type="entry name" value="DUF5106"/>
    <property type="match status" value="1"/>
</dbReference>
<sequence>MKNTYLSGIGLIIFLLVVFDSCNNGHTRKQEEKLDTIDSMNTNAVSSVRKLAIGNFWDDFDFNDEEFYKRDGEQAIADFIGLFPSSSPEEIQKAVFRMLSKAESNPQAFAFFQGLFKKYLYDPNSPLRNDMYYEPVIGYLIHSDKVSAIEKNTYEQLLKTVKKNKVGTAATSFSVALQSGREVRLEEIDAPFLLLIFYEPDCNSCKSIIEKMKNIPELNELIDNKKLLKILAVYAVGNEEIWKDYFPYMPGNWINAIDKNKHIITRNLYDLKASPTMYLLDQRKHVILKDSDLGHVMYFLTNNKGLTSVM</sequence>
<feature type="domain" description="DUF5106" evidence="2">
    <location>
        <begin position="55"/>
        <end position="164"/>
    </location>
</feature>